<comment type="caution">
    <text evidence="1">The sequence shown here is derived from an EMBL/GenBank/DDBJ whole genome shotgun (WGS) entry which is preliminary data.</text>
</comment>
<accession>A0A4C1XH53</accession>
<organism evidence="1 2">
    <name type="scientific">Eumeta variegata</name>
    <name type="common">Bagworm moth</name>
    <name type="synonym">Eumeta japonica</name>
    <dbReference type="NCBI Taxonomy" id="151549"/>
    <lineage>
        <taxon>Eukaryota</taxon>
        <taxon>Metazoa</taxon>
        <taxon>Ecdysozoa</taxon>
        <taxon>Arthropoda</taxon>
        <taxon>Hexapoda</taxon>
        <taxon>Insecta</taxon>
        <taxon>Pterygota</taxon>
        <taxon>Neoptera</taxon>
        <taxon>Endopterygota</taxon>
        <taxon>Lepidoptera</taxon>
        <taxon>Glossata</taxon>
        <taxon>Ditrysia</taxon>
        <taxon>Tineoidea</taxon>
        <taxon>Psychidae</taxon>
        <taxon>Oiketicinae</taxon>
        <taxon>Eumeta</taxon>
    </lineage>
</organism>
<name>A0A4C1XH53_EUMVA</name>
<reference evidence="1 2" key="1">
    <citation type="journal article" date="2019" name="Commun. Biol.">
        <title>The bagworm genome reveals a unique fibroin gene that provides high tensile strength.</title>
        <authorList>
            <person name="Kono N."/>
            <person name="Nakamura H."/>
            <person name="Ohtoshi R."/>
            <person name="Tomita M."/>
            <person name="Numata K."/>
            <person name="Arakawa K."/>
        </authorList>
    </citation>
    <scope>NUCLEOTIDE SEQUENCE [LARGE SCALE GENOMIC DNA]</scope>
</reference>
<evidence type="ECO:0000313" key="2">
    <source>
        <dbReference type="Proteomes" id="UP000299102"/>
    </source>
</evidence>
<dbReference type="AlphaFoldDB" id="A0A4C1XH53"/>
<sequence>MYTYCITILIVPQKTLRAIGRAHRSEEDPQLSRFELSQRGWLKIFPKRAFQMTSLMNERQCYGEVKLYLRFYPTKLVGTGEGCHSRKFNPSHISRIRYRLFYPSRTLSAARIRIQRCCGSSQLIRTCVGAGGHLSRSAHLGQVRRSAGGGRSRLAEVPGELTKTLRSHYAHFVKVDCRQEERKK</sequence>
<protein>
    <submittedName>
        <fullName evidence="1">Uncharacterized protein</fullName>
    </submittedName>
</protein>
<keyword evidence="2" id="KW-1185">Reference proteome</keyword>
<dbReference type="Proteomes" id="UP000299102">
    <property type="component" value="Unassembled WGS sequence"/>
</dbReference>
<gene>
    <name evidence="1" type="ORF">EVAR_27506_1</name>
</gene>
<evidence type="ECO:0000313" key="1">
    <source>
        <dbReference type="EMBL" id="GBP61619.1"/>
    </source>
</evidence>
<dbReference type="EMBL" id="BGZK01000818">
    <property type="protein sequence ID" value="GBP61619.1"/>
    <property type="molecule type" value="Genomic_DNA"/>
</dbReference>
<proteinExistence type="predicted"/>